<sequence length="594" mass="68382">NHVAHLKHDIKDNLAPALNNVPSAFIILQKNGKELALDMVIDKGFASTCTSKEPLIVTVKSPDNVTLEQILQNLTPCEPNKVKNGAAEIFVDREDGRTSNQSQDTYFGLCFGGYGIGKTELIKQFCIKMINEKDTLVFNLEPCYKFDPQICKEQQWLGLSLAAFYHGQDLSDFIDMMRKEKALTTFAESYEVLEFIIDHYRKWKNTKDQLCVIIWIDDYQEEMMRFTDPEYNIIKKIGHYTYSRYELSSAAKQNVILVPIISGTFGGDVRNTIVGSHYAAKILSIPPLSFKASLSILRISENLLESSSIKLKILISDIGGVARLLTYLRDLGNFSNRLKPLEEQEVDTLGAQMINRIVEYYNVESPIEQQSLTSLPKSTLKELVRRIITGKLIDHFSLLPGTEISYVDLNRFGIFHYRPVNDGRLIITMPYVFLWKLNCEVSLLPPEHINFPCQRWTWQDFERLEAHLETLRAQGGNTIQEQFPHIYANEDVLKWNINSWDKLIVKQESVQCMKKDMKHNFKDWSNEHLMLVKENDAFQTVFLCHTGNPAVDSHFLRIFESEYVLLLKQTKHSMPESKGKVSTSEAIRWYGKIR</sequence>
<accession>A0A9N9HFX8</accession>
<feature type="non-terminal residue" evidence="1">
    <location>
        <position position="594"/>
    </location>
</feature>
<evidence type="ECO:0000313" key="1">
    <source>
        <dbReference type="EMBL" id="CAG8677496.1"/>
    </source>
</evidence>
<gene>
    <name evidence="1" type="ORF">DERYTH_LOCUS11598</name>
</gene>
<dbReference type="Proteomes" id="UP000789405">
    <property type="component" value="Unassembled WGS sequence"/>
</dbReference>
<reference evidence="1" key="1">
    <citation type="submission" date="2021-06" db="EMBL/GenBank/DDBJ databases">
        <authorList>
            <person name="Kallberg Y."/>
            <person name="Tangrot J."/>
            <person name="Rosling A."/>
        </authorList>
    </citation>
    <scope>NUCLEOTIDE SEQUENCE</scope>
    <source>
        <strain evidence="1">MA453B</strain>
    </source>
</reference>
<dbReference type="OrthoDB" id="2405412at2759"/>
<dbReference type="AlphaFoldDB" id="A0A9N9HFX8"/>
<proteinExistence type="predicted"/>
<protein>
    <submittedName>
        <fullName evidence="1">694_t:CDS:1</fullName>
    </submittedName>
</protein>
<evidence type="ECO:0000313" key="2">
    <source>
        <dbReference type="Proteomes" id="UP000789405"/>
    </source>
</evidence>
<organism evidence="1 2">
    <name type="scientific">Dentiscutata erythropus</name>
    <dbReference type="NCBI Taxonomy" id="1348616"/>
    <lineage>
        <taxon>Eukaryota</taxon>
        <taxon>Fungi</taxon>
        <taxon>Fungi incertae sedis</taxon>
        <taxon>Mucoromycota</taxon>
        <taxon>Glomeromycotina</taxon>
        <taxon>Glomeromycetes</taxon>
        <taxon>Diversisporales</taxon>
        <taxon>Gigasporaceae</taxon>
        <taxon>Dentiscutata</taxon>
    </lineage>
</organism>
<name>A0A9N9HFX8_9GLOM</name>
<keyword evidence="2" id="KW-1185">Reference proteome</keyword>
<comment type="caution">
    <text evidence="1">The sequence shown here is derived from an EMBL/GenBank/DDBJ whole genome shotgun (WGS) entry which is preliminary data.</text>
</comment>
<dbReference type="EMBL" id="CAJVPY010007247">
    <property type="protein sequence ID" value="CAG8677496.1"/>
    <property type="molecule type" value="Genomic_DNA"/>
</dbReference>